<evidence type="ECO:0000313" key="1">
    <source>
        <dbReference type="EMBL" id="EAQ77024.1"/>
    </source>
</evidence>
<dbReference type="Gene3D" id="3.90.1140.10">
    <property type="entry name" value="Cyclic phosphodiesterase"/>
    <property type="match status" value="1"/>
</dbReference>
<organism evidence="1 2">
    <name type="scientific">Blastopirellula marina DSM 3645</name>
    <dbReference type="NCBI Taxonomy" id="314230"/>
    <lineage>
        <taxon>Bacteria</taxon>
        <taxon>Pseudomonadati</taxon>
        <taxon>Planctomycetota</taxon>
        <taxon>Planctomycetia</taxon>
        <taxon>Pirellulales</taxon>
        <taxon>Pirellulaceae</taxon>
        <taxon>Blastopirellula</taxon>
    </lineage>
</organism>
<dbReference type="eggNOG" id="ENOG503490V">
    <property type="taxonomic scope" value="Bacteria"/>
</dbReference>
<gene>
    <name evidence="1" type="ORF">DSM3645_13333</name>
</gene>
<proteinExistence type="predicted"/>
<dbReference type="Proteomes" id="UP000004358">
    <property type="component" value="Unassembled WGS sequence"/>
</dbReference>
<accession>A4A2K4</accession>
<reference evidence="1 2" key="1">
    <citation type="submission" date="2006-02" db="EMBL/GenBank/DDBJ databases">
        <authorList>
            <person name="Amann R."/>
            <person name="Ferriera S."/>
            <person name="Johnson J."/>
            <person name="Kravitz S."/>
            <person name="Halpern A."/>
            <person name="Remington K."/>
            <person name="Beeson K."/>
            <person name="Tran B."/>
            <person name="Rogers Y.-H."/>
            <person name="Friedman R."/>
            <person name="Venter J.C."/>
        </authorList>
    </citation>
    <scope>NUCLEOTIDE SEQUENCE [LARGE SCALE GENOMIC DNA]</scope>
    <source>
        <strain evidence="1 2">DSM 3645</strain>
    </source>
</reference>
<dbReference type="Pfam" id="PF13563">
    <property type="entry name" value="2_5_RNA_ligase2"/>
    <property type="match status" value="1"/>
</dbReference>
<dbReference type="OrthoDB" id="283442at2"/>
<comment type="caution">
    <text evidence="1">The sequence shown here is derived from an EMBL/GenBank/DDBJ whole genome shotgun (WGS) entry which is preliminary data.</text>
</comment>
<dbReference type="STRING" id="314230.DSM3645_13333"/>
<evidence type="ECO:0000313" key="2">
    <source>
        <dbReference type="Proteomes" id="UP000004358"/>
    </source>
</evidence>
<protein>
    <submittedName>
        <fullName evidence="1">Uncharacterized protein</fullName>
    </submittedName>
</protein>
<sequence>MARTFVTDFVSIDPSPIWAVKLRAYKDDVRQLIGDQTYLDDPPHMTAYLARFPEGVEIDETIAEVAGQFAPLETELAGWHVLEADPWTGDRTLTIRVSQASQQALRDLQSKIAAAICEQRDREATLQHYAAVLENFTPLQRESIERSGFPYAGEDWNPQFTIASIRPADWKRVADTLLLQPPSGQSVCSSVTHYRIIDGETYPLQRYELR</sequence>
<dbReference type="AlphaFoldDB" id="A4A2K4"/>
<dbReference type="EMBL" id="AANZ01000046">
    <property type="protein sequence ID" value="EAQ77024.1"/>
    <property type="molecule type" value="Genomic_DNA"/>
</dbReference>
<dbReference type="HOGENOM" id="CLU_1308131_0_0_0"/>
<dbReference type="RefSeq" id="WP_002650544.1">
    <property type="nucleotide sequence ID" value="NZ_CH672376.1"/>
</dbReference>
<name>A4A2K4_9BACT</name>